<dbReference type="RefSeq" id="XP_002180402.1">
    <property type="nucleotide sequence ID" value="XM_002180366.1"/>
</dbReference>
<reference evidence="4" key="2">
    <citation type="submission" date="2008-08" db="EMBL/GenBank/DDBJ databases">
        <authorList>
            <consortium name="Diatom Consortium"/>
            <person name="Grigoriev I."/>
            <person name="Grimwood J."/>
            <person name="Kuo A."/>
            <person name="Otillar R.P."/>
            <person name="Salamov A."/>
            <person name="Detter J.C."/>
            <person name="Lindquist E."/>
            <person name="Shapiro H."/>
            <person name="Lucas S."/>
            <person name="Glavina del Rio T."/>
            <person name="Pitluck S."/>
            <person name="Rokhsar D."/>
            <person name="Bowler C."/>
        </authorList>
    </citation>
    <scope>GENOME REANNOTATION</scope>
    <source>
        <strain evidence="4">CCAP 1055/1</strain>
    </source>
</reference>
<sequence>MALPCQLLGMNCATPTEFALSWPDFCQRGGGTDIHADGWGLAYYHGHGVRQFHDTEAASSSPLAHFLGQQSIKTRNMLSHIRYATSGAVELANLHPFSREMWGIQWCFCHNASFSQIESLDPTYFPVGKTDSEALFCALLNALRAEFTDTMPSLPVLYDALKKLCDEVVKYDPSGTILNFMLTCGPNVLWVYSWPGKRPGGKVWNGLHYTVRGSSTQLADSDYSVGVSLPGSEDDRVCIVATKPLTEDEEWVELKPAE</sequence>
<dbReference type="CDD" id="cd01908">
    <property type="entry name" value="YafJ"/>
    <property type="match status" value="1"/>
</dbReference>
<dbReference type="GeneID" id="7201339"/>
<keyword evidence="1" id="KW-0315">Glutamine amidotransferase</keyword>
<keyword evidence="4" id="KW-1185">Reference proteome</keyword>
<dbReference type="PROSITE" id="PS51278">
    <property type="entry name" value="GATASE_TYPE_2"/>
    <property type="match status" value="1"/>
</dbReference>
<proteinExistence type="predicted"/>
<dbReference type="InterPro" id="IPR029055">
    <property type="entry name" value="Ntn_hydrolases_N"/>
</dbReference>
<evidence type="ECO:0000313" key="3">
    <source>
        <dbReference type="EMBL" id="EEC47810.1"/>
    </source>
</evidence>
<feature type="non-terminal residue" evidence="3">
    <location>
        <position position="258"/>
    </location>
</feature>
<dbReference type="EMBL" id="CM000612">
    <property type="protein sequence ID" value="EEC47810.1"/>
    <property type="molecule type" value="Genomic_DNA"/>
</dbReference>
<dbReference type="eggNOG" id="ENOG502RXQT">
    <property type="taxonomic scope" value="Eukaryota"/>
</dbReference>
<dbReference type="InterPro" id="IPR017932">
    <property type="entry name" value="GATase_2_dom"/>
</dbReference>
<protein>
    <recommendedName>
        <fullName evidence="2">Glutamine amidotransferase type-2 domain-containing protein</fullName>
    </recommendedName>
</protein>
<dbReference type="Gene3D" id="3.60.20.10">
    <property type="entry name" value="Glutamine Phosphoribosylpyrophosphate, subunit 1, domain 1"/>
    <property type="match status" value="1"/>
</dbReference>
<organism evidence="3 4">
    <name type="scientific">Phaeodactylum tricornutum (strain CCAP 1055/1)</name>
    <dbReference type="NCBI Taxonomy" id="556484"/>
    <lineage>
        <taxon>Eukaryota</taxon>
        <taxon>Sar</taxon>
        <taxon>Stramenopiles</taxon>
        <taxon>Ochrophyta</taxon>
        <taxon>Bacillariophyta</taxon>
        <taxon>Bacillariophyceae</taxon>
        <taxon>Bacillariophycidae</taxon>
        <taxon>Naviculales</taxon>
        <taxon>Phaeodactylaceae</taxon>
        <taxon>Phaeodactylum</taxon>
    </lineage>
</organism>
<reference evidence="3 4" key="1">
    <citation type="journal article" date="2008" name="Nature">
        <title>The Phaeodactylum genome reveals the evolutionary history of diatom genomes.</title>
        <authorList>
            <person name="Bowler C."/>
            <person name="Allen A.E."/>
            <person name="Badger J.H."/>
            <person name="Grimwood J."/>
            <person name="Jabbari K."/>
            <person name="Kuo A."/>
            <person name="Maheswari U."/>
            <person name="Martens C."/>
            <person name="Maumus F."/>
            <person name="Otillar R.P."/>
            <person name="Rayko E."/>
            <person name="Salamov A."/>
            <person name="Vandepoele K."/>
            <person name="Beszteri B."/>
            <person name="Gruber A."/>
            <person name="Heijde M."/>
            <person name="Katinka M."/>
            <person name="Mock T."/>
            <person name="Valentin K."/>
            <person name="Verret F."/>
            <person name="Berges J.A."/>
            <person name="Brownlee C."/>
            <person name="Cadoret J.P."/>
            <person name="Chiovitti A."/>
            <person name="Choi C.J."/>
            <person name="Coesel S."/>
            <person name="De Martino A."/>
            <person name="Detter J.C."/>
            <person name="Durkin C."/>
            <person name="Falciatore A."/>
            <person name="Fournet J."/>
            <person name="Haruta M."/>
            <person name="Huysman M.J."/>
            <person name="Jenkins B.D."/>
            <person name="Jiroutova K."/>
            <person name="Jorgensen R.E."/>
            <person name="Joubert Y."/>
            <person name="Kaplan A."/>
            <person name="Kroger N."/>
            <person name="Kroth P.G."/>
            <person name="La Roche J."/>
            <person name="Lindquist E."/>
            <person name="Lommer M."/>
            <person name="Martin-Jezequel V."/>
            <person name="Lopez P.J."/>
            <person name="Lucas S."/>
            <person name="Mangogna M."/>
            <person name="McGinnis K."/>
            <person name="Medlin L.K."/>
            <person name="Montsant A."/>
            <person name="Oudot-Le Secq M.P."/>
            <person name="Napoli C."/>
            <person name="Obornik M."/>
            <person name="Parker M.S."/>
            <person name="Petit J.L."/>
            <person name="Porcel B.M."/>
            <person name="Poulsen N."/>
            <person name="Robison M."/>
            <person name="Rychlewski L."/>
            <person name="Rynearson T.A."/>
            <person name="Schmutz J."/>
            <person name="Shapiro H."/>
            <person name="Siaut M."/>
            <person name="Stanley M."/>
            <person name="Sussman M.R."/>
            <person name="Taylor A.R."/>
            <person name="Vardi A."/>
            <person name="von Dassow P."/>
            <person name="Vyverman W."/>
            <person name="Willis A."/>
            <person name="Wyrwicz L.S."/>
            <person name="Rokhsar D.S."/>
            <person name="Weissenbach J."/>
            <person name="Armbrust E.V."/>
            <person name="Green B.R."/>
            <person name="Van de Peer Y."/>
            <person name="Grigoriev I.V."/>
        </authorList>
    </citation>
    <scope>NUCLEOTIDE SEQUENCE [LARGE SCALE GENOMIC DNA]</scope>
    <source>
        <strain evidence="3 4">CCAP 1055/1</strain>
    </source>
</reference>
<dbReference type="KEGG" id="pti:PHATRDRAFT_12612"/>
<dbReference type="PANTHER" id="PTHR42824">
    <property type="entry name" value="GLUTAMINE AMIDOTRANSFERASE"/>
    <property type="match status" value="1"/>
</dbReference>
<dbReference type="InParanoid" id="B7G026"/>
<accession>B7G026</accession>
<evidence type="ECO:0000259" key="2">
    <source>
        <dbReference type="PROSITE" id="PS51278"/>
    </source>
</evidence>
<dbReference type="Pfam" id="PF13230">
    <property type="entry name" value="GATase_4"/>
    <property type="match status" value="1"/>
</dbReference>
<evidence type="ECO:0000313" key="4">
    <source>
        <dbReference type="Proteomes" id="UP000000759"/>
    </source>
</evidence>
<dbReference type="PaxDb" id="2850-Phatr12612"/>
<dbReference type="Proteomes" id="UP000000759">
    <property type="component" value="Chromosome 9"/>
</dbReference>
<dbReference type="InterPro" id="IPR026869">
    <property type="entry name" value="EgtC-like"/>
</dbReference>
<name>B7G026_PHATC</name>
<feature type="domain" description="Glutamine amidotransferase type-2" evidence="2">
    <location>
        <begin position="5"/>
        <end position="258"/>
    </location>
</feature>
<dbReference type="PANTHER" id="PTHR42824:SF1">
    <property type="entry name" value="GLUTAMINE AMIDOTRANSFERASE YAFJ-RELATED"/>
    <property type="match status" value="1"/>
</dbReference>
<gene>
    <name evidence="3" type="ORF">PHATRDRAFT_12612</name>
</gene>
<evidence type="ECO:0000256" key="1">
    <source>
        <dbReference type="ARBA" id="ARBA00022962"/>
    </source>
</evidence>
<dbReference type="SUPFAM" id="SSF56235">
    <property type="entry name" value="N-terminal nucleophile aminohydrolases (Ntn hydrolases)"/>
    <property type="match status" value="1"/>
</dbReference>
<dbReference type="OrthoDB" id="185546at2759"/>
<dbReference type="AlphaFoldDB" id="B7G026"/>